<proteinExistence type="predicted"/>
<accession>A0ABW5GCT7</accession>
<gene>
    <name evidence="3" type="ORF">ACFSYJ_12080</name>
</gene>
<evidence type="ECO:0000313" key="4">
    <source>
        <dbReference type="Proteomes" id="UP001597419"/>
    </source>
</evidence>
<evidence type="ECO:0000313" key="3">
    <source>
        <dbReference type="EMBL" id="MFD2459343.1"/>
    </source>
</evidence>
<name>A0ABW5GCT7_9PSEU</name>
<dbReference type="Proteomes" id="UP001597419">
    <property type="component" value="Unassembled WGS sequence"/>
</dbReference>
<sequence>MKIRTKIRGIAKGRAPRMLAAVALAGAATAGTLAATAPAASAAASPTYWVTVNGARLRDAPSTTHGRIIDSANKGNGFTVYCWTHQDLNPNGWVWYYGNLWGGRTGYMYYELLRTTAGYIPQC</sequence>
<feature type="signal peptide" evidence="1">
    <location>
        <begin position="1"/>
        <end position="34"/>
    </location>
</feature>
<dbReference type="RefSeq" id="WP_345396389.1">
    <property type="nucleotide sequence ID" value="NZ_BAABHG010000008.1"/>
</dbReference>
<keyword evidence="1" id="KW-0732">Signal</keyword>
<dbReference type="EMBL" id="JBHUKU010000006">
    <property type="protein sequence ID" value="MFD2459343.1"/>
    <property type="molecule type" value="Genomic_DNA"/>
</dbReference>
<dbReference type="InterPro" id="IPR003646">
    <property type="entry name" value="SH3-like_bac-type"/>
</dbReference>
<evidence type="ECO:0000256" key="1">
    <source>
        <dbReference type="SAM" id="SignalP"/>
    </source>
</evidence>
<evidence type="ECO:0000259" key="2">
    <source>
        <dbReference type="PROSITE" id="PS51781"/>
    </source>
</evidence>
<keyword evidence="4" id="KW-1185">Reference proteome</keyword>
<feature type="chain" id="PRO_5047227214" description="SH3b domain-containing protein" evidence="1">
    <location>
        <begin position="35"/>
        <end position="123"/>
    </location>
</feature>
<dbReference type="PROSITE" id="PS51781">
    <property type="entry name" value="SH3B"/>
    <property type="match status" value="1"/>
</dbReference>
<protein>
    <recommendedName>
        <fullName evidence="2">SH3b domain-containing protein</fullName>
    </recommendedName>
</protein>
<organism evidence="3 4">
    <name type="scientific">Amycolatopsis samaneae</name>
    <dbReference type="NCBI Taxonomy" id="664691"/>
    <lineage>
        <taxon>Bacteria</taxon>
        <taxon>Bacillati</taxon>
        <taxon>Actinomycetota</taxon>
        <taxon>Actinomycetes</taxon>
        <taxon>Pseudonocardiales</taxon>
        <taxon>Pseudonocardiaceae</taxon>
        <taxon>Amycolatopsis</taxon>
    </lineage>
</organism>
<reference evidence="4" key="1">
    <citation type="journal article" date="2019" name="Int. J. Syst. Evol. Microbiol.">
        <title>The Global Catalogue of Microorganisms (GCM) 10K type strain sequencing project: providing services to taxonomists for standard genome sequencing and annotation.</title>
        <authorList>
            <consortium name="The Broad Institute Genomics Platform"/>
            <consortium name="The Broad Institute Genome Sequencing Center for Infectious Disease"/>
            <person name="Wu L."/>
            <person name="Ma J."/>
        </authorList>
    </citation>
    <scope>NUCLEOTIDE SEQUENCE [LARGE SCALE GENOMIC DNA]</scope>
    <source>
        <strain evidence="4">CGMCC 4.7643</strain>
    </source>
</reference>
<comment type="caution">
    <text evidence="3">The sequence shown here is derived from an EMBL/GenBank/DDBJ whole genome shotgun (WGS) entry which is preliminary data.</text>
</comment>
<feature type="domain" description="SH3b" evidence="2">
    <location>
        <begin position="45"/>
        <end position="117"/>
    </location>
</feature>
<dbReference type="Gene3D" id="2.30.30.40">
    <property type="entry name" value="SH3 Domains"/>
    <property type="match status" value="1"/>
</dbReference>